<keyword evidence="3" id="KW-1185">Reference proteome</keyword>
<reference evidence="1 3" key="1">
    <citation type="submission" date="2023-07" db="EMBL/GenBank/DDBJ databases">
        <title>Sorghum-associated microbial communities from plants grown in Nebraska, USA.</title>
        <authorList>
            <person name="Schachtman D."/>
        </authorList>
    </citation>
    <scope>NUCLEOTIDE SEQUENCE</scope>
    <source>
        <strain evidence="1">DS1006</strain>
        <strain evidence="2 3">DS1016</strain>
    </source>
</reference>
<evidence type="ECO:0000313" key="1">
    <source>
        <dbReference type="EMBL" id="MDP9904546.1"/>
    </source>
</evidence>
<comment type="caution">
    <text evidence="1">The sequence shown here is derived from an EMBL/GenBank/DDBJ whole genome shotgun (WGS) entry which is preliminary data.</text>
</comment>
<organism evidence="1 4">
    <name type="scientific">Arthrobacter bambusae</name>
    <dbReference type="NCBI Taxonomy" id="1338426"/>
    <lineage>
        <taxon>Bacteria</taxon>
        <taxon>Bacillati</taxon>
        <taxon>Actinomycetota</taxon>
        <taxon>Actinomycetes</taxon>
        <taxon>Micrococcales</taxon>
        <taxon>Micrococcaceae</taxon>
        <taxon>Arthrobacter</taxon>
    </lineage>
</organism>
<proteinExistence type="predicted"/>
<name>A0AAW8DGF9_9MICC</name>
<dbReference type="EMBL" id="JAUSTF010000004">
    <property type="protein sequence ID" value="MDQ0181026.1"/>
    <property type="molecule type" value="Genomic_DNA"/>
</dbReference>
<evidence type="ECO:0000313" key="4">
    <source>
        <dbReference type="Proteomes" id="UP001242995"/>
    </source>
</evidence>
<evidence type="ECO:0000313" key="3">
    <source>
        <dbReference type="Proteomes" id="UP001230951"/>
    </source>
</evidence>
<dbReference type="AlphaFoldDB" id="A0AAW8DGF9"/>
<accession>A0AAW8DGF9</accession>
<dbReference type="Proteomes" id="UP001242995">
    <property type="component" value="Unassembled WGS sequence"/>
</dbReference>
<dbReference type="InterPro" id="IPR054221">
    <property type="entry name" value="DUF6941"/>
</dbReference>
<dbReference type="RefSeq" id="WP_306960300.1">
    <property type="nucleotide sequence ID" value="NZ_JAUSRG010000003.1"/>
</dbReference>
<protein>
    <submittedName>
        <fullName evidence="1">Uncharacterized protein</fullName>
    </submittedName>
</protein>
<gene>
    <name evidence="1" type="ORF">J2S90_001501</name>
    <name evidence="2" type="ORF">J2S93_002453</name>
</gene>
<sequence>MAELDYAFLAEFAKVENNQLTVVGASYTHVYTGSLPANHILYVAGRVRSTEGEEPPVLGIKFRSPAEGLEIGVDSSLTAEEARPYAGKIGLTFAVGLGVPLMTEGLYEVYVELDGVEVRRLAFDLALGEKKQ</sequence>
<dbReference type="Proteomes" id="UP001230951">
    <property type="component" value="Unassembled WGS sequence"/>
</dbReference>
<dbReference type="EMBL" id="JAUSRG010000003">
    <property type="protein sequence ID" value="MDP9904546.1"/>
    <property type="molecule type" value="Genomic_DNA"/>
</dbReference>
<evidence type="ECO:0000313" key="2">
    <source>
        <dbReference type="EMBL" id="MDQ0181026.1"/>
    </source>
</evidence>
<dbReference type="Pfam" id="PF22091">
    <property type="entry name" value="DUF6941"/>
    <property type="match status" value="1"/>
</dbReference>